<keyword evidence="10" id="KW-1185">Reference proteome</keyword>
<dbReference type="RefSeq" id="WP_336806757.1">
    <property type="nucleotide sequence ID" value="NZ_JBBBNY010000002.1"/>
</dbReference>
<accession>A0ABU8JA16</accession>
<gene>
    <name evidence="9" type="ORF">WAT24_05185</name>
</gene>
<keyword evidence="4" id="KW-0808">Transferase</keyword>
<feature type="transmembrane region" description="Helical" evidence="8">
    <location>
        <begin position="392"/>
        <end position="411"/>
    </location>
</feature>
<dbReference type="InterPro" id="IPR050297">
    <property type="entry name" value="LipidA_mod_glycosyltrf_83"/>
</dbReference>
<evidence type="ECO:0000256" key="1">
    <source>
        <dbReference type="ARBA" id="ARBA00004651"/>
    </source>
</evidence>
<feature type="transmembrane region" description="Helical" evidence="8">
    <location>
        <begin position="164"/>
        <end position="180"/>
    </location>
</feature>
<dbReference type="EMBL" id="JBBBNY010000002">
    <property type="protein sequence ID" value="MEI7036150.1"/>
    <property type="molecule type" value="Genomic_DNA"/>
</dbReference>
<keyword evidence="7 8" id="KW-0472">Membrane</keyword>
<dbReference type="PANTHER" id="PTHR33908">
    <property type="entry name" value="MANNOSYLTRANSFERASE YKCB-RELATED"/>
    <property type="match status" value="1"/>
</dbReference>
<name>A0ABU8JA16_9GAMM</name>
<reference evidence="9 10" key="1">
    <citation type="journal article" date="2014" name="Int. J. Syst. Evol. Microbiol.">
        <title>Fulvimonas yonginensis sp. nov., isolated from greenhouse soil, and emended description of the genus Fulvimonas.</title>
        <authorList>
            <person name="Ahn J.H."/>
            <person name="Kim S.J."/>
            <person name="Weon H.Y."/>
            <person name="Hong S.B."/>
            <person name="Seok S.J."/>
            <person name="Kwon S.W."/>
        </authorList>
    </citation>
    <scope>NUCLEOTIDE SEQUENCE [LARGE SCALE GENOMIC DNA]</scope>
    <source>
        <strain evidence="9 10">KACC 16952</strain>
    </source>
</reference>
<feature type="transmembrane region" description="Helical" evidence="8">
    <location>
        <begin position="22"/>
        <end position="40"/>
    </location>
</feature>
<organism evidence="9 10">
    <name type="scientific">Fulvimonas yonginensis</name>
    <dbReference type="NCBI Taxonomy" id="1495200"/>
    <lineage>
        <taxon>Bacteria</taxon>
        <taxon>Pseudomonadati</taxon>
        <taxon>Pseudomonadota</taxon>
        <taxon>Gammaproteobacteria</taxon>
        <taxon>Lysobacterales</taxon>
        <taxon>Rhodanobacteraceae</taxon>
        <taxon>Fulvimonas</taxon>
    </lineage>
</organism>
<evidence type="ECO:0000256" key="4">
    <source>
        <dbReference type="ARBA" id="ARBA00022679"/>
    </source>
</evidence>
<proteinExistence type="predicted"/>
<keyword evidence="3" id="KW-0328">Glycosyltransferase</keyword>
<protein>
    <recommendedName>
        <fullName evidence="11">Glycosyltransferase RgtA/B/C/D-like domain-containing protein</fullName>
    </recommendedName>
</protein>
<feature type="transmembrane region" description="Helical" evidence="8">
    <location>
        <begin position="192"/>
        <end position="218"/>
    </location>
</feature>
<feature type="transmembrane region" description="Helical" evidence="8">
    <location>
        <begin position="368"/>
        <end position="386"/>
    </location>
</feature>
<evidence type="ECO:0008006" key="11">
    <source>
        <dbReference type="Google" id="ProtNLM"/>
    </source>
</evidence>
<evidence type="ECO:0000256" key="2">
    <source>
        <dbReference type="ARBA" id="ARBA00022475"/>
    </source>
</evidence>
<evidence type="ECO:0000256" key="3">
    <source>
        <dbReference type="ARBA" id="ARBA00022676"/>
    </source>
</evidence>
<dbReference type="Proteomes" id="UP001381174">
    <property type="component" value="Unassembled WGS sequence"/>
</dbReference>
<sequence>MSTLEQPPGGDRPAIRWTIGKWSLALALVGTLAFLLRWYYVSHAVVYHPIRGDAIQYHAYAWNLVQHGVFSMAQPGSATVMPDSFRDPGYPLFLAGWMVATGSFDGWYAAVLMSQSLLGALTVVLLMSAARGWIRDGWLVGAGVLMAIWPHSITITSFVLSETLFGFLAALAFWLWNVGLHRESWRWTSAAGITFGLAGLTNAVLLPFAPLLAAFLVVRRRLSWRIGLTLVVGALLLPATWGVRNLQLPSGASSGGRALINLVQGSWPEYHSGYRLAVDGRPEGARIMRAIGQEQDLMLADPGAGLQRMVARMSEAPMRYFGWYLGKPALLWDWSIRMGQGDIYVYLTLNSPFAENPAWRALVSLCRALNPLLMVLALVGTVLTMRKKSPNTIGRSVALLVLFVTLVYAVLQSEPRYSIPFRGFECLLACYALDKLVGWLEHRNGPSESMTQPQA</sequence>
<keyword evidence="5 8" id="KW-0812">Transmembrane</keyword>
<feature type="transmembrane region" description="Helical" evidence="8">
    <location>
        <begin position="224"/>
        <end position="243"/>
    </location>
</feature>
<keyword evidence="6 8" id="KW-1133">Transmembrane helix</keyword>
<evidence type="ECO:0000256" key="6">
    <source>
        <dbReference type="ARBA" id="ARBA00022989"/>
    </source>
</evidence>
<comment type="subcellular location">
    <subcellularLocation>
        <location evidence="1">Cell membrane</location>
        <topology evidence="1">Multi-pass membrane protein</topology>
    </subcellularLocation>
</comment>
<evidence type="ECO:0000256" key="5">
    <source>
        <dbReference type="ARBA" id="ARBA00022692"/>
    </source>
</evidence>
<keyword evidence="2" id="KW-1003">Cell membrane</keyword>
<evidence type="ECO:0000313" key="9">
    <source>
        <dbReference type="EMBL" id="MEI7036150.1"/>
    </source>
</evidence>
<evidence type="ECO:0000313" key="10">
    <source>
        <dbReference type="Proteomes" id="UP001381174"/>
    </source>
</evidence>
<feature type="transmembrane region" description="Helical" evidence="8">
    <location>
        <begin position="107"/>
        <end position="126"/>
    </location>
</feature>
<comment type="caution">
    <text evidence="9">The sequence shown here is derived from an EMBL/GenBank/DDBJ whole genome shotgun (WGS) entry which is preliminary data.</text>
</comment>
<dbReference type="PANTHER" id="PTHR33908:SF11">
    <property type="entry name" value="MEMBRANE PROTEIN"/>
    <property type="match status" value="1"/>
</dbReference>
<evidence type="ECO:0000256" key="7">
    <source>
        <dbReference type="ARBA" id="ARBA00023136"/>
    </source>
</evidence>
<evidence type="ECO:0000256" key="8">
    <source>
        <dbReference type="SAM" id="Phobius"/>
    </source>
</evidence>